<evidence type="ECO:0000256" key="6">
    <source>
        <dbReference type="ARBA" id="ARBA00033773"/>
    </source>
</evidence>
<dbReference type="EMBL" id="JARO02015204">
    <property type="protein sequence ID" value="KPP57870.1"/>
    <property type="molecule type" value="Genomic_DNA"/>
</dbReference>
<sequence>MLRARPQASKPHDQLILLRRQQDAEREKVLDFTRSRRECSLRVQWEKNTNRRIILGTIERRVQEALNQYQTSIKERRESVHNKKTGQLGDEGRLREMLEVEEKTLLMEMETEKETVLERQAKMRERSRFLRERREGERARLVADKLDQLFREQSEELRTAQMQERQDLVCTERAAQLRSREEARQQQLQEEHLFAQFWEADWQAKKEWEEQKAQQQQNVNQEQQNFLRAQMEEAEQKRLQAKQLKEEEAQLLRQQQEMLRLEEEREHRGKLLGQERTRRQLNHGLRLKMKRLAKEHQEELALDLSILEELQQKHRDESHDQEQRKLVGGMEVDAEGEGKETVNLMVCLCAPNPTHEQLELQQEQRRYRQYLAEQLEEQKRQEAEIELLIEEELERTWAKRAEQSRLEREARDRLMKEVLDIRRLQIQDKLDQNIQKQAELAQEEEELNKIIQQHKELEEEEKNSLKRAREQYRADLLSQMQYQQRIRDMEQSELAHEFQQALVFQE</sequence>
<comment type="similarity">
    <text evidence="5">Belongs to the CFAP53 family.</text>
</comment>
<proteinExistence type="inferred from homology"/>
<evidence type="ECO:0000256" key="3">
    <source>
        <dbReference type="ARBA" id="ARBA00023069"/>
    </source>
</evidence>
<feature type="non-terminal residue" evidence="9">
    <location>
        <position position="506"/>
    </location>
</feature>
<dbReference type="AlphaFoldDB" id="A0A0P7UCH3"/>
<feature type="coiled-coil region" evidence="7">
    <location>
        <begin position="426"/>
        <end position="475"/>
    </location>
</feature>
<accession>A0A0P7UCH3</accession>
<comment type="caution">
    <text evidence="9">The sequence shown here is derived from an EMBL/GenBank/DDBJ whole genome shotgun (WGS) entry which is preliminary data.</text>
</comment>
<evidence type="ECO:0000256" key="5">
    <source>
        <dbReference type="ARBA" id="ARBA00033747"/>
    </source>
</evidence>
<feature type="coiled-coil region" evidence="7">
    <location>
        <begin position="360"/>
        <end position="395"/>
    </location>
</feature>
<organism evidence="9 10">
    <name type="scientific">Scleropages formosus</name>
    <name type="common">Asian bonytongue</name>
    <name type="synonym">Osteoglossum formosum</name>
    <dbReference type="NCBI Taxonomy" id="113540"/>
    <lineage>
        <taxon>Eukaryota</taxon>
        <taxon>Metazoa</taxon>
        <taxon>Chordata</taxon>
        <taxon>Craniata</taxon>
        <taxon>Vertebrata</taxon>
        <taxon>Euteleostomi</taxon>
        <taxon>Actinopterygii</taxon>
        <taxon>Neopterygii</taxon>
        <taxon>Teleostei</taxon>
        <taxon>Osteoglossocephala</taxon>
        <taxon>Osteoglossomorpha</taxon>
        <taxon>Osteoglossiformes</taxon>
        <taxon>Osteoglossidae</taxon>
        <taxon>Scleropages</taxon>
    </lineage>
</organism>
<protein>
    <recommendedName>
        <fullName evidence="6">Cilia- and flagella-associated protein 53</fullName>
    </recommendedName>
</protein>
<evidence type="ECO:0000259" key="8">
    <source>
        <dbReference type="Pfam" id="PF13868"/>
    </source>
</evidence>
<feature type="domain" description="Trichohyalin-plectin-homology" evidence="8">
    <location>
        <begin position="151"/>
        <end position="325"/>
    </location>
</feature>
<dbReference type="InterPro" id="IPR043596">
    <property type="entry name" value="CFAP53/TCHP"/>
</dbReference>
<comment type="subcellular location">
    <subcellularLocation>
        <location evidence="1">Cell projection</location>
        <location evidence="1">Cilium</location>
    </subcellularLocation>
</comment>
<dbReference type="PANTHER" id="PTHR31183:SF1">
    <property type="entry name" value="CILIA- AND FLAGELLA-ASSOCIATED PROTEIN 53"/>
    <property type="match status" value="1"/>
</dbReference>
<dbReference type="Proteomes" id="UP000034805">
    <property type="component" value="Unassembled WGS sequence"/>
</dbReference>
<name>A0A0P7UCH3_SCLFO</name>
<evidence type="ECO:0000256" key="2">
    <source>
        <dbReference type="ARBA" id="ARBA00023054"/>
    </source>
</evidence>
<dbReference type="STRING" id="113540.ENSSFOP00015031028"/>
<keyword evidence="4" id="KW-0966">Cell projection</keyword>
<evidence type="ECO:0000256" key="1">
    <source>
        <dbReference type="ARBA" id="ARBA00004138"/>
    </source>
</evidence>
<keyword evidence="3" id="KW-0969">Cilium</keyword>
<gene>
    <name evidence="9" type="ORF">Z043_124356</name>
</gene>
<keyword evidence="2 7" id="KW-0175">Coiled coil</keyword>
<reference evidence="9 10" key="1">
    <citation type="submission" date="2015-08" db="EMBL/GenBank/DDBJ databases">
        <title>The genome of the Asian arowana (Scleropages formosus).</title>
        <authorList>
            <person name="Tan M.H."/>
            <person name="Gan H.M."/>
            <person name="Croft L.J."/>
            <person name="Austin C.M."/>
        </authorList>
    </citation>
    <scope>NUCLEOTIDE SEQUENCE [LARGE SCALE GENOMIC DNA]</scope>
    <source>
        <strain evidence="9">Aro1</strain>
    </source>
</reference>
<dbReference type="GO" id="GO:0005929">
    <property type="term" value="C:cilium"/>
    <property type="evidence" value="ECO:0007669"/>
    <property type="project" value="UniProtKB-SubCell"/>
</dbReference>
<dbReference type="Pfam" id="PF13868">
    <property type="entry name" value="TPH"/>
    <property type="match status" value="1"/>
</dbReference>
<feature type="coiled-coil region" evidence="7">
    <location>
        <begin position="106"/>
        <end position="265"/>
    </location>
</feature>
<evidence type="ECO:0000256" key="7">
    <source>
        <dbReference type="SAM" id="Coils"/>
    </source>
</evidence>
<dbReference type="PANTHER" id="PTHR31183">
    <property type="entry name" value="TRICHOPLEIN KERATIN FILAMENT-BINDING PROTEIN FAMILY MEMBER"/>
    <property type="match status" value="1"/>
</dbReference>
<evidence type="ECO:0000313" key="9">
    <source>
        <dbReference type="EMBL" id="KPP57870.1"/>
    </source>
</evidence>
<dbReference type="InterPro" id="IPR043597">
    <property type="entry name" value="TPH_dom"/>
</dbReference>
<evidence type="ECO:0000256" key="4">
    <source>
        <dbReference type="ARBA" id="ARBA00023273"/>
    </source>
</evidence>
<evidence type="ECO:0000313" key="10">
    <source>
        <dbReference type="Proteomes" id="UP000034805"/>
    </source>
</evidence>